<keyword evidence="2" id="KW-1185">Reference proteome</keyword>
<name>A0ABX3P7E6_9BACT</name>
<proteinExistence type="predicted"/>
<gene>
    <name evidence="1" type="ORF">A4D02_03100</name>
</gene>
<dbReference type="Gene3D" id="3.40.50.2000">
    <property type="entry name" value="Glycogen Phosphorylase B"/>
    <property type="match status" value="1"/>
</dbReference>
<dbReference type="EMBL" id="LWBO01000001">
    <property type="protein sequence ID" value="OQP55310.1"/>
    <property type="molecule type" value="Genomic_DNA"/>
</dbReference>
<evidence type="ECO:0008006" key="3">
    <source>
        <dbReference type="Google" id="ProtNLM"/>
    </source>
</evidence>
<reference evidence="1 2" key="1">
    <citation type="submission" date="2016-04" db="EMBL/GenBank/DDBJ databases">
        <authorList>
            <person name="Chen L."/>
            <person name="Zhuang W."/>
            <person name="Wang G."/>
        </authorList>
    </citation>
    <scope>NUCLEOTIDE SEQUENCE [LARGE SCALE GENOMIC DNA]</scope>
    <source>
        <strain evidence="2">GR20</strain>
    </source>
</reference>
<sequence>MRRKAIFLTHPQLLRSEITGGVQLCSQEFHHIIENISELSLADYYVPYTRNIMQRVMMKLGMENYSMYDVKKDAPALLSYVEKENIEIVFLNMASVVRYAKPLKERFGDKVKVIMLSHGNHSGDFLHLITKPLTKQSALRRTLNKIRLGWLIATEAIHRVSYLDGVVTLSETEKQIENWFGGKRVEFLPRRLYADFLPYTPVAGRVGFVGRLDHPPNLQGVSILFDALQKMDHSKLEIRIVGAPDNYGQQLQSKYPFIKYLGELPDKTLEEEIKTWAVLLNPVWWYSTGASTKLARAISWGVPIISTTAGMRGYEWKQGSLIVADTPEEMARQLIINAPDPEKVQHWAAQTRIIANNGPEVESLGNQIRSLYK</sequence>
<accession>A0ABX3P7E6</accession>
<protein>
    <recommendedName>
        <fullName evidence="3">Glycosyl transferase group 1</fullName>
    </recommendedName>
</protein>
<dbReference type="Proteomes" id="UP000192277">
    <property type="component" value="Unassembled WGS sequence"/>
</dbReference>
<dbReference type="Pfam" id="PF13692">
    <property type="entry name" value="Glyco_trans_1_4"/>
    <property type="match status" value="1"/>
</dbReference>
<evidence type="ECO:0000313" key="1">
    <source>
        <dbReference type="EMBL" id="OQP55310.1"/>
    </source>
</evidence>
<dbReference type="RefSeq" id="WP_014222905.1">
    <property type="nucleotide sequence ID" value="NZ_LWBO01000001.1"/>
</dbReference>
<comment type="caution">
    <text evidence="1">The sequence shown here is derived from an EMBL/GenBank/DDBJ whole genome shotgun (WGS) entry which is preliminary data.</text>
</comment>
<evidence type="ECO:0000313" key="2">
    <source>
        <dbReference type="Proteomes" id="UP000192277"/>
    </source>
</evidence>
<organism evidence="1 2">
    <name type="scientific">Niastella koreensis</name>
    <dbReference type="NCBI Taxonomy" id="354356"/>
    <lineage>
        <taxon>Bacteria</taxon>
        <taxon>Pseudomonadati</taxon>
        <taxon>Bacteroidota</taxon>
        <taxon>Chitinophagia</taxon>
        <taxon>Chitinophagales</taxon>
        <taxon>Chitinophagaceae</taxon>
        <taxon>Niastella</taxon>
    </lineage>
</organism>
<dbReference type="SUPFAM" id="SSF53756">
    <property type="entry name" value="UDP-Glycosyltransferase/glycogen phosphorylase"/>
    <property type="match status" value="1"/>
</dbReference>